<sequence>MLANAQSLVSLINDKSYDKTIAGKLYVLQDDRWKETYAVLKANLLFFFESESQLNVPIFLLIIEDCTIELSDDNETGKQFSFLIRFKTTKRIFQIAAENFESMGNWISYLTVCSIDYMSATKQMLQDEIKRDLTVTET</sequence>
<organism evidence="1 2">
    <name type="scientific">Panagrolaimus sp. JU765</name>
    <dbReference type="NCBI Taxonomy" id="591449"/>
    <lineage>
        <taxon>Eukaryota</taxon>
        <taxon>Metazoa</taxon>
        <taxon>Ecdysozoa</taxon>
        <taxon>Nematoda</taxon>
        <taxon>Chromadorea</taxon>
        <taxon>Rhabditida</taxon>
        <taxon>Tylenchina</taxon>
        <taxon>Panagrolaimomorpha</taxon>
        <taxon>Panagrolaimoidea</taxon>
        <taxon>Panagrolaimidae</taxon>
        <taxon>Panagrolaimus</taxon>
    </lineage>
</organism>
<protein>
    <submittedName>
        <fullName evidence="2">PH domain-containing protein</fullName>
    </submittedName>
</protein>
<evidence type="ECO:0000313" key="1">
    <source>
        <dbReference type="Proteomes" id="UP000887576"/>
    </source>
</evidence>
<dbReference type="WBParaSite" id="JU765_v2.g10027.t1">
    <property type="protein sequence ID" value="JU765_v2.g10027.t1"/>
    <property type="gene ID" value="JU765_v2.g10027"/>
</dbReference>
<evidence type="ECO:0000313" key="2">
    <source>
        <dbReference type="WBParaSite" id="JU765_v2.g10027.t1"/>
    </source>
</evidence>
<name>A0AC34PUB8_9BILA</name>
<reference evidence="2" key="1">
    <citation type="submission" date="2022-11" db="UniProtKB">
        <authorList>
            <consortium name="WormBaseParasite"/>
        </authorList>
    </citation>
    <scope>IDENTIFICATION</scope>
</reference>
<accession>A0AC34PUB8</accession>
<proteinExistence type="predicted"/>
<dbReference type="Proteomes" id="UP000887576">
    <property type="component" value="Unplaced"/>
</dbReference>